<reference evidence="3" key="1">
    <citation type="journal article" date="2019" name="Int. J. Syst. Evol. Microbiol.">
        <title>The Global Catalogue of Microorganisms (GCM) 10K type strain sequencing project: providing services to taxonomists for standard genome sequencing and annotation.</title>
        <authorList>
            <consortium name="The Broad Institute Genomics Platform"/>
            <consortium name="The Broad Institute Genome Sequencing Center for Infectious Disease"/>
            <person name="Wu L."/>
            <person name="Ma J."/>
        </authorList>
    </citation>
    <scope>NUCLEOTIDE SEQUENCE [LARGE SCALE GENOMIC DNA]</scope>
    <source>
        <strain evidence="3">KCTC 52473</strain>
    </source>
</reference>
<sequence>MNKISETLTFLLRKLWTLIAICLVLVALVVSGLRYSLPYLNDKKEHIEGFVLNNYGIDLEIGKIDASWQAAGPSLVLKDVKMRQADASPIMLDIGELYLVIDFWPSVSSASLQSTNVRLSKLHLIVDMPKINASDEDTAIVQALETIFLEQLENFSVDNSQLTFATVEGERSIQIDQLSWLNKDSRHQGLGLFSLNDYSSNNAKFILDLYGNVDSYTGKFYAQGQQIDIAPWLNELGIINTQLDSSDGNFEVWADIADGGINKIQGRILPSTFAWLGESRTVPTEVKASFYANYMASAWRFVLNDLVVSVDDQDLLSHWVGSYHKGNGVYIENTTPIDLSNTSGLLGIADGKFAAKLDELGLDSRLEKAQLSFGGRENLTMQIQGVQFAYNQSGLLPGVDALGFDLSWAGSKGKVDIQQDDLHLSSVNLLEKDIKVEDLNIPVFIEKQRSGFHFSLDDISFVADGLAIKGELEYATNSGFLSLLLSTESLALNKLRTLLPNRVMGQETKAFLTRAFSGSGEVQHSNILWHGAVANFPFTEDDGVFQSDVQINNAELTFSSSWPVVEKLDVNLLFENNALFMRSDSSYLKDILVTNFRARIPELKSASELIIETTGRGTGEELAALFLDSSLKQSLGRILSQDVVVNGNLAADLVLTIPLSDASNVRAQGKLALANNKIRIAALDLQLTEAKGLLLFDNQNLVVENIDAILFEQPISLSLTSQQTDSYDLDIAIKGNWDVEPLLIHHAPDLLNSVTGKTDWQLDIDVELIDKDYEYSANLVSDLIGINSTLPYPLDKAGEDSYSLQLNAKGNKIASVVRMIANQELRFEGAIPHKEKRFNRAHLSIGETDFFGLGAGFSISINLPELDALHWYDSVKQILSRPKSGTPGYLDVPERIFVEAEKLVFNDIKISDAGIIAKRNQDNWFIEFDADQTRGTATVYDNWVSQGIKIDADYVKFKKAKLATDTQELDIEINESEVASSETLTESTLNPTSLPSIEFNCDDCTFAGRDFGKVNLEASPNDDGLEIERLLLDSETGRANIVGQWYKRHKDHYTFLVGDVTSNDFGRYLQDFGLNSGIKDSEASVDFRLTWKNSPMDFAFSSLDGEVNWQLSDGYLNEVSDKGSRLFTLLSLNSLVRKLSLDFRDVFAQGFFYDAMKGSIQITEGKADTRDTLIDGAAGEIEIYGYTDLVSKQLNYNISFAPNVTGNLPVLVYFFTVSPPSALAALALDQVLTSTKVISNVNYAVTGTISEPVLTETGRESTEVDLPARRVAPQEESIPAFVPPSTEEIIEVPAQDG</sequence>
<organism evidence="2 3">
    <name type="scientific">Agaribacter flavus</name>
    <dbReference type="NCBI Taxonomy" id="1902781"/>
    <lineage>
        <taxon>Bacteria</taxon>
        <taxon>Pseudomonadati</taxon>
        <taxon>Pseudomonadota</taxon>
        <taxon>Gammaproteobacteria</taxon>
        <taxon>Alteromonadales</taxon>
        <taxon>Alteromonadaceae</taxon>
        <taxon>Agaribacter</taxon>
    </lineage>
</organism>
<name>A0ABV7FUK6_9ALTE</name>
<evidence type="ECO:0000313" key="3">
    <source>
        <dbReference type="Proteomes" id="UP001595478"/>
    </source>
</evidence>
<dbReference type="NCBIfam" id="TIGR02099">
    <property type="entry name" value="YhdP family protein"/>
    <property type="match status" value="1"/>
</dbReference>
<dbReference type="Proteomes" id="UP001595478">
    <property type="component" value="Unassembled WGS sequence"/>
</dbReference>
<dbReference type="InterPro" id="IPR025263">
    <property type="entry name" value="YhdP_central"/>
</dbReference>
<gene>
    <name evidence="2" type="ORF">ACFOHL_15470</name>
</gene>
<dbReference type="PANTHER" id="PTHR38690:SF1">
    <property type="entry name" value="PROTEASE"/>
    <property type="match status" value="1"/>
</dbReference>
<keyword evidence="3" id="KW-1185">Reference proteome</keyword>
<protein>
    <submittedName>
        <fullName evidence="2">YhdP family protein</fullName>
    </submittedName>
</protein>
<dbReference type="InterPro" id="IPR011836">
    <property type="entry name" value="YhdP"/>
</dbReference>
<evidence type="ECO:0000313" key="2">
    <source>
        <dbReference type="EMBL" id="MFC3123024.1"/>
    </source>
</evidence>
<evidence type="ECO:0000259" key="1">
    <source>
        <dbReference type="Pfam" id="PF13116"/>
    </source>
</evidence>
<accession>A0ABV7FUK6</accession>
<dbReference type="PANTHER" id="PTHR38690">
    <property type="entry name" value="PROTEASE-RELATED"/>
    <property type="match status" value="1"/>
</dbReference>
<proteinExistence type="predicted"/>
<comment type="caution">
    <text evidence="2">The sequence shown here is derived from an EMBL/GenBank/DDBJ whole genome shotgun (WGS) entry which is preliminary data.</text>
</comment>
<dbReference type="RefSeq" id="WP_376921146.1">
    <property type="nucleotide sequence ID" value="NZ_JBHRSW010000043.1"/>
</dbReference>
<dbReference type="Pfam" id="PF13116">
    <property type="entry name" value="YhdP"/>
    <property type="match status" value="1"/>
</dbReference>
<feature type="domain" description="YhdP central" evidence="1">
    <location>
        <begin position="2"/>
        <end position="1253"/>
    </location>
</feature>
<dbReference type="EMBL" id="JBHRSW010000043">
    <property type="protein sequence ID" value="MFC3123024.1"/>
    <property type="molecule type" value="Genomic_DNA"/>
</dbReference>